<reference evidence="2 3" key="1">
    <citation type="journal article" date="2019" name="Nat. Ecol. Evol.">
        <title>Megaphylogeny resolves global patterns of mushroom evolution.</title>
        <authorList>
            <person name="Varga T."/>
            <person name="Krizsan K."/>
            <person name="Foldi C."/>
            <person name="Dima B."/>
            <person name="Sanchez-Garcia M."/>
            <person name="Sanchez-Ramirez S."/>
            <person name="Szollosi G.J."/>
            <person name="Szarkandi J.G."/>
            <person name="Papp V."/>
            <person name="Albert L."/>
            <person name="Andreopoulos W."/>
            <person name="Angelini C."/>
            <person name="Antonin V."/>
            <person name="Barry K.W."/>
            <person name="Bougher N.L."/>
            <person name="Buchanan P."/>
            <person name="Buyck B."/>
            <person name="Bense V."/>
            <person name="Catcheside P."/>
            <person name="Chovatia M."/>
            <person name="Cooper J."/>
            <person name="Damon W."/>
            <person name="Desjardin D."/>
            <person name="Finy P."/>
            <person name="Geml J."/>
            <person name="Haridas S."/>
            <person name="Hughes K."/>
            <person name="Justo A."/>
            <person name="Karasinski D."/>
            <person name="Kautmanova I."/>
            <person name="Kiss B."/>
            <person name="Kocsube S."/>
            <person name="Kotiranta H."/>
            <person name="LaButti K.M."/>
            <person name="Lechner B.E."/>
            <person name="Liimatainen K."/>
            <person name="Lipzen A."/>
            <person name="Lukacs Z."/>
            <person name="Mihaltcheva S."/>
            <person name="Morgado L.N."/>
            <person name="Niskanen T."/>
            <person name="Noordeloos M.E."/>
            <person name="Ohm R.A."/>
            <person name="Ortiz-Santana B."/>
            <person name="Ovrebo C."/>
            <person name="Racz N."/>
            <person name="Riley R."/>
            <person name="Savchenko A."/>
            <person name="Shiryaev A."/>
            <person name="Soop K."/>
            <person name="Spirin V."/>
            <person name="Szebenyi C."/>
            <person name="Tomsovsky M."/>
            <person name="Tulloss R.E."/>
            <person name="Uehling J."/>
            <person name="Grigoriev I.V."/>
            <person name="Vagvolgyi C."/>
            <person name="Papp T."/>
            <person name="Martin F.M."/>
            <person name="Miettinen O."/>
            <person name="Hibbett D.S."/>
            <person name="Nagy L.G."/>
        </authorList>
    </citation>
    <scope>NUCLEOTIDE SEQUENCE [LARGE SCALE GENOMIC DNA]</scope>
    <source>
        <strain evidence="2 3">HHB13444</strain>
    </source>
</reference>
<evidence type="ECO:0000313" key="2">
    <source>
        <dbReference type="EMBL" id="TFK83001.1"/>
    </source>
</evidence>
<evidence type="ECO:0000256" key="1">
    <source>
        <dbReference type="SAM" id="MobiDB-lite"/>
    </source>
</evidence>
<sequence length="72" mass="7735">MTPNPRPYILAGDEDAPESKRGLPPPPISSVQGTASLVVPHYKQHGLVDGLPYSGRWSCTSTPVLHGEEREG</sequence>
<dbReference type="EMBL" id="ML211430">
    <property type="protein sequence ID" value="TFK83001.1"/>
    <property type="molecule type" value="Genomic_DNA"/>
</dbReference>
<dbReference type="InParanoid" id="A0A5C3P0H3"/>
<accession>A0A5C3P0H3</accession>
<dbReference type="AlphaFoldDB" id="A0A5C3P0H3"/>
<feature type="region of interest" description="Disordered" evidence="1">
    <location>
        <begin position="1"/>
        <end position="32"/>
    </location>
</feature>
<protein>
    <submittedName>
        <fullName evidence="2">Uncharacterized protein</fullName>
    </submittedName>
</protein>
<gene>
    <name evidence="2" type="ORF">K466DRAFT_277570</name>
</gene>
<proteinExistence type="predicted"/>
<organism evidence="2 3">
    <name type="scientific">Polyporus arcularius HHB13444</name>
    <dbReference type="NCBI Taxonomy" id="1314778"/>
    <lineage>
        <taxon>Eukaryota</taxon>
        <taxon>Fungi</taxon>
        <taxon>Dikarya</taxon>
        <taxon>Basidiomycota</taxon>
        <taxon>Agaricomycotina</taxon>
        <taxon>Agaricomycetes</taxon>
        <taxon>Polyporales</taxon>
        <taxon>Polyporaceae</taxon>
        <taxon>Polyporus</taxon>
    </lineage>
</organism>
<dbReference type="Proteomes" id="UP000308197">
    <property type="component" value="Unassembled WGS sequence"/>
</dbReference>
<keyword evidence="3" id="KW-1185">Reference proteome</keyword>
<evidence type="ECO:0000313" key="3">
    <source>
        <dbReference type="Proteomes" id="UP000308197"/>
    </source>
</evidence>
<name>A0A5C3P0H3_9APHY</name>